<evidence type="ECO:0000256" key="1">
    <source>
        <dbReference type="SAM" id="MobiDB-lite"/>
    </source>
</evidence>
<reference evidence="3" key="1">
    <citation type="submission" date="2016-11" db="UniProtKB">
        <authorList>
            <consortium name="WormBaseParasite"/>
        </authorList>
    </citation>
    <scope>IDENTIFICATION</scope>
</reference>
<feature type="region of interest" description="Disordered" evidence="1">
    <location>
        <begin position="14"/>
        <end position="103"/>
    </location>
</feature>
<dbReference type="AlphaFoldDB" id="A0A1I8FMP9"/>
<proteinExistence type="predicted"/>
<name>A0A1I8FMP9_9PLAT</name>
<organism evidence="2 3">
    <name type="scientific">Macrostomum lignano</name>
    <dbReference type="NCBI Taxonomy" id="282301"/>
    <lineage>
        <taxon>Eukaryota</taxon>
        <taxon>Metazoa</taxon>
        <taxon>Spiralia</taxon>
        <taxon>Lophotrochozoa</taxon>
        <taxon>Platyhelminthes</taxon>
        <taxon>Rhabditophora</taxon>
        <taxon>Macrostomorpha</taxon>
        <taxon>Macrostomida</taxon>
        <taxon>Macrostomidae</taxon>
        <taxon>Macrostomum</taxon>
    </lineage>
</organism>
<protein>
    <submittedName>
        <fullName evidence="3">Uncharacterized protein</fullName>
    </submittedName>
</protein>
<dbReference type="Proteomes" id="UP000095280">
    <property type="component" value="Unplaced"/>
</dbReference>
<evidence type="ECO:0000313" key="2">
    <source>
        <dbReference type="Proteomes" id="UP000095280"/>
    </source>
</evidence>
<sequence>MACRRGQPGLECRCFSRRAGSGGGSGRGGRSRRSPADVAAEPSRSGGGAPLAGSADDRGEVRQKPAIPTCDDNLSLASRRVRKFFGDNRRQPSSRPGLPGRARRRSCNCLGISAAIGCTKRFCIRGLTRSSGHIERNLHDCSSASVFVGAADLSGQRTDITDIIEEAGRSGSRRREEVGVAGKLRLLNFDLGTGRSHRVKKRLLAYSVEPPKLLRSGLERAGLLRPPVLRLEPVLTACNLSHSAWCNCSMLYNPIRGALRALRQGQGDAQVPAASGLLCRNHSEGFLFSNLAAQRQHAKPTSVNCKSVKAGRRLGSLL</sequence>
<dbReference type="WBParaSite" id="maker-unitig_41174-snap-gene-0.1-mRNA-1">
    <property type="protein sequence ID" value="maker-unitig_41174-snap-gene-0.1-mRNA-1"/>
    <property type="gene ID" value="maker-unitig_41174-snap-gene-0.1"/>
</dbReference>
<keyword evidence="2" id="KW-1185">Reference proteome</keyword>
<accession>A0A1I8FMP9</accession>
<evidence type="ECO:0000313" key="3">
    <source>
        <dbReference type="WBParaSite" id="maker-unitig_41174-snap-gene-0.1-mRNA-1"/>
    </source>
</evidence>